<sequence>MARKSKKKKDPFVCPKCGTRVSEPKKTWQLVSPLPDSKGRITVTVMGSFECPNCGYKWRGVVSKIKIGNDEVEVEARGKKKEIKDEVKRKSEVQEAREGEVIELDLDEIEKEFEGEGV</sequence>
<dbReference type="AlphaFoldDB" id="A8ACC0"/>
<dbReference type="RefSeq" id="WP_012123536.1">
    <property type="nucleotide sequence ID" value="NC_009776.1"/>
</dbReference>
<dbReference type="HOGENOM" id="CLU_2177997_0_0_2"/>
<proteinExistence type="predicted"/>
<evidence type="ECO:0008006" key="3">
    <source>
        <dbReference type="Google" id="ProtNLM"/>
    </source>
</evidence>
<name>A8ACC0_IGNH4</name>
<dbReference type="eggNOG" id="arCOG04323">
    <property type="taxonomic scope" value="Archaea"/>
</dbReference>
<protein>
    <recommendedName>
        <fullName evidence="3">Chromatin protein Cren7</fullName>
    </recommendedName>
</protein>
<dbReference type="OrthoDB" id="23364at2157"/>
<dbReference type="KEGG" id="iho:Igni_1396"/>
<gene>
    <name evidence="1" type="ordered locus">Igni_1396</name>
</gene>
<keyword evidence="2" id="KW-1185">Reference proteome</keyword>
<evidence type="ECO:0000313" key="2">
    <source>
        <dbReference type="Proteomes" id="UP000000262"/>
    </source>
</evidence>
<dbReference type="Proteomes" id="UP000000262">
    <property type="component" value="Chromosome"/>
</dbReference>
<organism evidence="1 2">
    <name type="scientific">Ignicoccus hospitalis (strain KIN4/I / DSM 18386 / JCM 14125)</name>
    <dbReference type="NCBI Taxonomy" id="453591"/>
    <lineage>
        <taxon>Archaea</taxon>
        <taxon>Thermoproteota</taxon>
        <taxon>Thermoprotei</taxon>
        <taxon>Desulfurococcales</taxon>
        <taxon>Desulfurococcaceae</taxon>
        <taxon>Ignicoccus</taxon>
    </lineage>
</organism>
<dbReference type="STRING" id="453591.Igni_1396"/>
<evidence type="ECO:0000313" key="1">
    <source>
        <dbReference type="EMBL" id="ABU82572.1"/>
    </source>
</evidence>
<dbReference type="EMBL" id="CP000816">
    <property type="protein sequence ID" value="ABU82572.1"/>
    <property type="molecule type" value="Genomic_DNA"/>
</dbReference>
<reference evidence="1 2" key="1">
    <citation type="journal article" date="2008" name="Genome Biol.">
        <title>A genomic analysis of the archaeal system Ignicoccus hospitalis-Nanoarchaeum equitans.</title>
        <authorList>
            <person name="Podar M."/>
            <person name="Anderson I."/>
            <person name="Makarova K.S."/>
            <person name="Elkins J.G."/>
            <person name="Ivanova N."/>
            <person name="Wall M.A."/>
            <person name="Lykidis A."/>
            <person name="Mavromatis K."/>
            <person name="Sun H."/>
            <person name="Hudson M.E."/>
            <person name="Chen W."/>
            <person name="Deciu C."/>
            <person name="Hutchison D."/>
            <person name="Eads J.R."/>
            <person name="Anderson A."/>
            <person name="Fernandes F."/>
            <person name="Szeto E."/>
            <person name="Lapidus A."/>
            <person name="Kyrpides N.C."/>
            <person name="Saier M.H.Jr."/>
            <person name="Richardson P.M."/>
            <person name="Rachel R."/>
            <person name="Huber H."/>
            <person name="Eisen J.A."/>
            <person name="Koonin E.V."/>
            <person name="Keller M."/>
            <person name="Stetter K.O."/>
        </authorList>
    </citation>
    <scope>NUCLEOTIDE SEQUENCE [LARGE SCALE GENOMIC DNA]</scope>
    <source>
        <strain evidence="2">KIN4/I / DSM 18386 / JCM 14125</strain>
    </source>
</reference>
<accession>A8ACC0</accession>
<dbReference type="GeneID" id="5561901"/>